<proteinExistence type="predicted"/>
<accession>A0ACC1QZ49</accession>
<evidence type="ECO:0000313" key="1">
    <source>
        <dbReference type="EMBL" id="KAJ3494964.1"/>
    </source>
</evidence>
<organism evidence="1 2">
    <name type="scientific">Lecanicillium saksenae</name>
    <dbReference type="NCBI Taxonomy" id="468837"/>
    <lineage>
        <taxon>Eukaryota</taxon>
        <taxon>Fungi</taxon>
        <taxon>Dikarya</taxon>
        <taxon>Ascomycota</taxon>
        <taxon>Pezizomycotina</taxon>
        <taxon>Sordariomycetes</taxon>
        <taxon>Hypocreomycetidae</taxon>
        <taxon>Hypocreales</taxon>
        <taxon>Cordycipitaceae</taxon>
        <taxon>Lecanicillium</taxon>
    </lineage>
</organism>
<reference evidence="1" key="1">
    <citation type="submission" date="2022-07" db="EMBL/GenBank/DDBJ databases">
        <title>Genome Sequence of Lecanicillium saksenae.</title>
        <authorList>
            <person name="Buettner E."/>
        </authorList>
    </citation>
    <scope>NUCLEOTIDE SEQUENCE</scope>
    <source>
        <strain evidence="1">VT-O1</strain>
    </source>
</reference>
<dbReference type="Proteomes" id="UP001148737">
    <property type="component" value="Unassembled WGS sequence"/>
</dbReference>
<gene>
    <name evidence="1" type="ORF">NLG97_g3730</name>
</gene>
<evidence type="ECO:0000313" key="2">
    <source>
        <dbReference type="Proteomes" id="UP001148737"/>
    </source>
</evidence>
<sequence>MSKLTVDNVSIIGAGLAGLTLALALHQQSIPVTIYESRPAPLNIGGAVMLSPNALKVLDALGIYDIVKTKGYNFDSLEYRDINGNLTEIQEFGGVEKYGYHGLRIYRYVLIDELVAALTKAGVRMEYGAKFSHIEKDTTEGVTFALTDGRSISTSILVGADGIHSTVRKYLYPDLETTFVGMAGITAAVPTSQLRLPQGYHIPVTIVSPKGAFIIAPQKVDGSEVLIGKQMRLAPADRQTGWDRDFVADKQSAIEFLQSGNEAFPEFVRNAVSRIDPDKVNKWPFFVVHRLDRWTSATGNVVILGDAAHAIPPSAGQGINQAFEDVYILALILGQRDSIGDIAAALHFWQTYRQDRVDKVLELNKQIDQRRMPSTGAGVGKESDPAKQSFELGWLYNPDFKKGVMDWVAKSA</sequence>
<name>A0ACC1QZ49_9HYPO</name>
<protein>
    <submittedName>
        <fullName evidence="1">Uncharacterized protein</fullName>
    </submittedName>
</protein>
<dbReference type="EMBL" id="JANAKD010000327">
    <property type="protein sequence ID" value="KAJ3494964.1"/>
    <property type="molecule type" value="Genomic_DNA"/>
</dbReference>
<keyword evidence="2" id="KW-1185">Reference proteome</keyword>
<comment type="caution">
    <text evidence="1">The sequence shown here is derived from an EMBL/GenBank/DDBJ whole genome shotgun (WGS) entry which is preliminary data.</text>
</comment>